<protein>
    <submittedName>
        <fullName evidence="3">TIM-barrel fold metal-dependent hydrolase</fullName>
    </submittedName>
</protein>
<dbReference type="SUPFAM" id="SSF51556">
    <property type="entry name" value="Metallo-dependent hydrolases"/>
    <property type="match status" value="1"/>
</dbReference>
<dbReference type="InterPro" id="IPR052350">
    <property type="entry name" value="Metallo-dep_Lactonases"/>
</dbReference>
<evidence type="ECO:0000313" key="3">
    <source>
        <dbReference type="EMBL" id="MDQ0893466.1"/>
    </source>
</evidence>
<dbReference type="GO" id="GO:0016787">
    <property type="term" value="F:hydrolase activity"/>
    <property type="evidence" value="ECO:0007669"/>
    <property type="project" value="UniProtKB-KW"/>
</dbReference>
<dbReference type="Proteomes" id="UP001239083">
    <property type="component" value="Unassembled WGS sequence"/>
</dbReference>
<keyword evidence="3" id="KW-0378">Hydrolase</keyword>
<evidence type="ECO:0000259" key="2">
    <source>
        <dbReference type="Pfam" id="PF04909"/>
    </source>
</evidence>
<sequence>MAAKLSGLASGLNPSMWLPGDFRPVVETALDAFGPGRLLYGSDWPLAELGGGAGRWKLALEDLLRGASDDDRRRIFGDTAAEVYSLG</sequence>
<keyword evidence="4" id="KW-1185">Reference proteome</keyword>
<dbReference type="EMBL" id="JAUSYY010000001">
    <property type="protein sequence ID" value="MDQ0893466.1"/>
    <property type="molecule type" value="Genomic_DNA"/>
</dbReference>
<dbReference type="PANTHER" id="PTHR43569:SF2">
    <property type="entry name" value="AMIDOHYDROLASE-RELATED DOMAIN-CONTAINING PROTEIN"/>
    <property type="match status" value="1"/>
</dbReference>
<feature type="domain" description="Amidohydrolase-related" evidence="2">
    <location>
        <begin position="3"/>
        <end position="86"/>
    </location>
</feature>
<comment type="caution">
    <text evidence="3">The sequence shown here is derived from an EMBL/GenBank/DDBJ whole genome shotgun (WGS) entry which is preliminary data.</text>
</comment>
<gene>
    <name evidence="3" type="ORF">QFZ26_001021</name>
</gene>
<reference evidence="3 4" key="1">
    <citation type="submission" date="2023-07" db="EMBL/GenBank/DDBJ databases">
        <title>Comparative genomics of wheat-associated soil bacteria to identify genetic determinants of phenazine resistance.</title>
        <authorList>
            <person name="Mouncey N."/>
        </authorList>
    </citation>
    <scope>NUCLEOTIDE SEQUENCE [LARGE SCALE GENOMIC DNA]</scope>
    <source>
        <strain evidence="3 4">V3I3</strain>
    </source>
</reference>
<organism evidence="3 4">
    <name type="scientific">Agromyces ramosus</name>
    <dbReference type="NCBI Taxonomy" id="33879"/>
    <lineage>
        <taxon>Bacteria</taxon>
        <taxon>Bacillati</taxon>
        <taxon>Actinomycetota</taxon>
        <taxon>Actinomycetes</taxon>
        <taxon>Micrococcales</taxon>
        <taxon>Microbacteriaceae</taxon>
        <taxon>Agromyces</taxon>
    </lineage>
</organism>
<proteinExistence type="inferred from homology"/>
<name>A0ABU0R5U9_9MICO</name>
<dbReference type="Gene3D" id="3.20.20.140">
    <property type="entry name" value="Metal-dependent hydrolases"/>
    <property type="match status" value="1"/>
</dbReference>
<evidence type="ECO:0000313" key="4">
    <source>
        <dbReference type="Proteomes" id="UP001239083"/>
    </source>
</evidence>
<dbReference type="RefSeq" id="WP_307039910.1">
    <property type="nucleotide sequence ID" value="NZ_JAUSYY010000001.1"/>
</dbReference>
<dbReference type="Pfam" id="PF04909">
    <property type="entry name" value="Amidohydro_2"/>
    <property type="match status" value="1"/>
</dbReference>
<comment type="similarity">
    <text evidence="1">Belongs to the metallo-dependent hydrolases superfamily.</text>
</comment>
<accession>A0ABU0R5U9</accession>
<dbReference type="PANTHER" id="PTHR43569">
    <property type="entry name" value="AMIDOHYDROLASE"/>
    <property type="match status" value="1"/>
</dbReference>
<dbReference type="InterPro" id="IPR032466">
    <property type="entry name" value="Metal_Hydrolase"/>
</dbReference>
<evidence type="ECO:0000256" key="1">
    <source>
        <dbReference type="ARBA" id="ARBA00038310"/>
    </source>
</evidence>
<dbReference type="InterPro" id="IPR006680">
    <property type="entry name" value="Amidohydro-rel"/>
</dbReference>